<feature type="region of interest" description="Disordered" evidence="1">
    <location>
        <begin position="809"/>
        <end position="847"/>
    </location>
</feature>
<evidence type="ECO:0000256" key="1">
    <source>
        <dbReference type="SAM" id="MobiDB-lite"/>
    </source>
</evidence>
<sequence length="1454" mass="160546">MTRDFWKLVMTKCGASVIRILSGWKTIGGALTAANREWEGSKASIVLAVPSVRVLLSHRADNNLQNFLQPGIHTELIASISEEKRPSKGYVLAFDGRLVQYNTGEVDLAGLEVDQPTAKQRKEAEEKEQDLCKTAKSLLERFSPEKLDTNLQAMRQIITLLSRQMASLREMKKKKEYALKMAMDTVKGDWKKSKYSRLISHLKAVCHQVDAVMQVNEEARERLGRACASLAGVQHLWKDVPVTNMPQQCNYRKLQEYTTEVEKTHDTLYWQQRGENWFKLRDSVPVTGSQLHKAIGLNTLREAKQLYQHKKVGTPLPEPSDKAKKAMKKGVEHEPNVVATICGKFLPALFPNWEFREVGCKLLNIGDGTDIVDSPDGAMHTLSSPLHSPVTAAVEIKHTTTDLPNTPRHYNIIQCLAHCEALDAEMCYLLYHTEKSTVMFKVCHSASLWNNVCGHVNEIYGPEGHPPKQLSCEIKNMRDQIKSTAAGVELVAEFKSVYAANIGSYVRQEDSPYFCGPSLPESSLLNTADTDSCLAGAIASTDKALDSIIEYQELFKPMAKEVLEFIVSDMDRWWAKDSVYGSPVAYFLKSASFPENQANKVVEAVLQQCHDNHVYVPVTSGDGAFEYMVARSANGGLNTKLSFQKNLWKEVRKTEKRSLATIVTILTEDAWSPVLGCAKVKCTRSEHGLTVERSTKHPSPSTATWAFKAKSPTPMSEETSSEDWYDLFMTSLPEEVKESFENFCSDNPDLFEKLRSSNSAPSDDPVDMTHAAGQFIETVETGTLDDVSLVANMPSHSTGDDVCITGSVPGTNTQGSVPGTNTQGSVPGTNTQGSVPGTNTQGSVPGTNTQGSVPAPVIQGFVPGTNTQGSVPTTVIQGSVPGTNTQGIVPGTNTQGSVPGTNTQGSVPGTNTQGSVPGTNTQGSVPGTNTQGSVPGTNTQGSVPGTNTQGSVPGADMQGNIPVNIHEDDQHADIHETTPFISDSTLREVQAQLLQVKPDKWQGVDVSVIRDVLADDELLNKCTIPELKEILKTIKTFARGTVKMSVKKGQIILQIRAILTGLAVNFRKERLRQPQTLKDLCMKTVKQCSVVPLAAAFASFVGRDSREEWEKTRPCSLLQIHLEKDKYLTLDCFYCPPVSSRGFMQAFVVDPHHIRTNIRGSVLRDQVEGVDLRALKNIAASGRTPLTPVMITETLDMQSKSMCDILFSHAVAEELKRLGHSTTAEFITLMEGWYRANDEPGIPAAERICLRLAMREWLMRGVSFDLYPPPGRYIRGLYFSTWEATMAQIDLSIQLYGMLPSGSYNVRAIGTLVAEQYFGDQARRTNEGKNIPSCHKLGHIQAHMVEEMKMRMKPEQARGFPLRMTSSKPVYPCQSTDVIFTETDHPEQWEPPTRLALVKAKNHPFDLTSRARRKKPTKTFSTKLGAPLKGQTGVRQYHRTDLSKILPHERIGLL</sequence>
<feature type="region of interest" description="Disordered" evidence="1">
    <location>
        <begin position="888"/>
        <end position="946"/>
    </location>
</feature>
<protein>
    <submittedName>
        <fullName evidence="2">Hypp9374 protein</fullName>
    </submittedName>
</protein>
<evidence type="ECO:0000313" key="3">
    <source>
        <dbReference type="Proteomes" id="UP000838412"/>
    </source>
</evidence>
<evidence type="ECO:0000313" key="2">
    <source>
        <dbReference type="EMBL" id="CAH1275839.1"/>
    </source>
</evidence>
<proteinExistence type="predicted"/>
<comment type="caution">
    <text evidence="2">The sequence shown here is derived from an EMBL/GenBank/DDBJ whole genome shotgun (WGS) entry which is preliminary data.</text>
</comment>
<reference evidence="2" key="1">
    <citation type="submission" date="2022-01" db="EMBL/GenBank/DDBJ databases">
        <authorList>
            <person name="Braso-Vives M."/>
        </authorList>
    </citation>
    <scope>NUCLEOTIDE SEQUENCE</scope>
</reference>
<dbReference type="OrthoDB" id="6117194at2759"/>
<dbReference type="InterPro" id="IPR011604">
    <property type="entry name" value="PDDEXK-like_dom_sf"/>
</dbReference>
<dbReference type="Gene3D" id="3.90.320.10">
    <property type="match status" value="1"/>
</dbReference>
<dbReference type="Proteomes" id="UP000838412">
    <property type="component" value="Unassembled WGS sequence"/>
</dbReference>
<dbReference type="PANTHER" id="PTHR46609">
    <property type="entry name" value="EXONUCLEASE, PHAGE-TYPE/RECB, C-TERMINAL DOMAIN-CONTAINING PROTEIN"/>
    <property type="match status" value="1"/>
</dbReference>
<organism evidence="2 3">
    <name type="scientific">Branchiostoma lanceolatum</name>
    <name type="common">Common lancelet</name>
    <name type="synonym">Amphioxus lanceolatum</name>
    <dbReference type="NCBI Taxonomy" id="7740"/>
    <lineage>
        <taxon>Eukaryota</taxon>
        <taxon>Metazoa</taxon>
        <taxon>Chordata</taxon>
        <taxon>Cephalochordata</taxon>
        <taxon>Leptocardii</taxon>
        <taxon>Amphioxiformes</taxon>
        <taxon>Branchiostomatidae</taxon>
        <taxon>Branchiostoma</taxon>
    </lineage>
</organism>
<feature type="region of interest" description="Disordered" evidence="1">
    <location>
        <begin position="691"/>
        <end position="719"/>
    </location>
</feature>
<dbReference type="SUPFAM" id="SSF52980">
    <property type="entry name" value="Restriction endonuclease-like"/>
    <property type="match status" value="1"/>
</dbReference>
<dbReference type="PANTHER" id="PTHR46609:SF8">
    <property type="entry name" value="YQAJ VIRAL RECOMBINASE DOMAIN-CONTAINING PROTEIN"/>
    <property type="match status" value="1"/>
</dbReference>
<accession>A0A8S4MMZ1</accession>
<dbReference type="InterPro" id="IPR011335">
    <property type="entry name" value="Restrct_endonuc-II-like"/>
</dbReference>
<keyword evidence="3" id="KW-1185">Reference proteome</keyword>
<name>A0A8S4MMZ1_BRALA</name>
<dbReference type="InterPro" id="IPR051703">
    <property type="entry name" value="NF-kappa-B_Signaling_Reg"/>
</dbReference>
<dbReference type="GO" id="GO:0006281">
    <property type="term" value="P:DNA repair"/>
    <property type="evidence" value="ECO:0007669"/>
    <property type="project" value="UniProtKB-ARBA"/>
</dbReference>
<dbReference type="EMBL" id="CAKMNS010000051">
    <property type="protein sequence ID" value="CAH1275839.1"/>
    <property type="molecule type" value="Genomic_DNA"/>
</dbReference>
<gene>
    <name evidence="2" type="primary">Hypp9374</name>
    <name evidence="2" type="ORF">BLAG_LOCUS25769</name>
</gene>